<evidence type="ECO:0000313" key="2">
    <source>
        <dbReference type="EMBL" id="KAL2736808.1"/>
    </source>
</evidence>
<dbReference type="AlphaFoldDB" id="A0ABD2BAE1"/>
<evidence type="ECO:0000313" key="3">
    <source>
        <dbReference type="Proteomes" id="UP001607302"/>
    </source>
</evidence>
<sequence length="122" mass="14525">MMACDVKKKEEVSMTHRTKLFNDEDDEEDDDVFITSSTRYDTLVYLESKEKRKRKYMSIYLMRGEHTLNYIVTVSGIILSKIIDGFQNFYWKLKTINQLAGFKGKINEEEEDKIYKCCNNEH</sequence>
<keyword evidence="3" id="KW-1185">Reference proteome</keyword>
<name>A0ABD2BAE1_VESSQ</name>
<proteinExistence type="predicted"/>
<protein>
    <submittedName>
        <fullName evidence="1">Uncharacterized protein</fullName>
    </submittedName>
</protein>
<comment type="caution">
    <text evidence="1">The sequence shown here is derived from an EMBL/GenBank/DDBJ whole genome shotgun (WGS) entry which is preliminary data.</text>
</comment>
<evidence type="ECO:0000313" key="1">
    <source>
        <dbReference type="EMBL" id="KAL2729682.1"/>
    </source>
</evidence>
<organism evidence="1 3">
    <name type="scientific">Vespula squamosa</name>
    <name type="common">Southern yellow jacket</name>
    <name type="synonym">Wasp</name>
    <dbReference type="NCBI Taxonomy" id="30214"/>
    <lineage>
        <taxon>Eukaryota</taxon>
        <taxon>Metazoa</taxon>
        <taxon>Ecdysozoa</taxon>
        <taxon>Arthropoda</taxon>
        <taxon>Hexapoda</taxon>
        <taxon>Insecta</taxon>
        <taxon>Pterygota</taxon>
        <taxon>Neoptera</taxon>
        <taxon>Endopterygota</taxon>
        <taxon>Hymenoptera</taxon>
        <taxon>Apocrita</taxon>
        <taxon>Aculeata</taxon>
        <taxon>Vespoidea</taxon>
        <taxon>Vespidae</taxon>
        <taxon>Vespinae</taxon>
        <taxon>Vespula</taxon>
    </lineage>
</organism>
<reference evidence="1 3" key="1">
    <citation type="journal article" date="2024" name="Ann. Entomol. Soc. Am.">
        <title>Genomic analyses of the southern and eastern yellowjacket wasps (Hymenoptera: Vespidae) reveal evolutionary signatures of social life.</title>
        <authorList>
            <person name="Catto M.A."/>
            <person name="Caine P.B."/>
            <person name="Orr S.E."/>
            <person name="Hunt B.G."/>
            <person name="Goodisman M.A.D."/>
        </authorList>
    </citation>
    <scope>NUCLEOTIDE SEQUENCE [LARGE SCALE GENOMIC DNA]</scope>
    <source>
        <strain evidence="1">233</strain>
        <tissue evidence="1">Head and thorax</tissue>
    </source>
</reference>
<dbReference type="EMBL" id="JAUDFV010000054">
    <property type="protein sequence ID" value="KAL2736808.1"/>
    <property type="molecule type" value="Genomic_DNA"/>
</dbReference>
<accession>A0ABD2BAE1</accession>
<dbReference type="EMBL" id="JAUDFV010000126">
    <property type="protein sequence ID" value="KAL2729682.1"/>
    <property type="molecule type" value="Genomic_DNA"/>
</dbReference>
<dbReference type="Proteomes" id="UP001607302">
    <property type="component" value="Unassembled WGS sequence"/>
</dbReference>
<gene>
    <name evidence="2" type="ORF">V1478_002428</name>
    <name evidence="1" type="ORF">V1478_005642</name>
</gene>